<keyword evidence="7" id="KW-0812">Transmembrane</keyword>
<dbReference type="PROSITE" id="PS00194">
    <property type="entry name" value="THIOREDOXIN_1"/>
    <property type="match status" value="1"/>
</dbReference>
<dbReference type="SUPFAM" id="SSF52833">
    <property type="entry name" value="Thioredoxin-like"/>
    <property type="match status" value="1"/>
</dbReference>
<evidence type="ECO:0000259" key="8">
    <source>
        <dbReference type="PROSITE" id="PS51352"/>
    </source>
</evidence>
<evidence type="ECO:0000256" key="1">
    <source>
        <dbReference type="ARBA" id="ARBA00008987"/>
    </source>
</evidence>
<dbReference type="EMBL" id="BBZA01000113">
    <property type="protein sequence ID" value="GAP63081.1"/>
    <property type="molecule type" value="Genomic_DNA"/>
</dbReference>
<dbReference type="AlphaFoldDB" id="A0A0M8K8N5"/>
<dbReference type="GO" id="GO:0045454">
    <property type="term" value="P:cell redox homeostasis"/>
    <property type="evidence" value="ECO:0007669"/>
    <property type="project" value="TreeGrafter"/>
</dbReference>
<dbReference type="OrthoDB" id="9790390at2"/>
<evidence type="ECO:0000313" key="9">
    <source>
        <dbReference type="EMBL" id="GAP63081.1"/>
    </source>
</evidence>
<feature type="domain" description="Thioredoxin" evidence="8">
    <location>
        <begin position="1"/>
        <end position="102"/>
    </location>
</feature>
<keyword evidence="3" id="KW-0249">Electron transport</keyword>
<gene>
    <name evidence="9" type="primary">trxA</name>
    <name evidence="9" type="ORF">ARMA_1504</name>
</gene>
<dbReference type="PANTHER" id="PTHR45663">
    <property type="entry name" value="GEO12009P1"/>
    <property type="match status" value="1"/>
</dbReference>
<organism evidence="9 10">
    <name type="scientific">Ardenticatena maritima</name>
    <dbReference type="NCBI Taxonomy" id="872965"/>
    <lineage>
        <taxon>Bacteria</taxon>
        <taxon>Bacillati</taxon>
        <taxon>Chloroflexota</taxon>
        <taxon>Ardenticatenia</taxon>
        <taxon>Ardenticatenales</taxon>
        <taxon>Ardenticatenaceae</taxon>
        <taxon>Ardenticatena</taxon>
    </lineage>
</organism>
<dbReference type="PANTHER" id="PTHR45663:SF11">
    <property type="entry name" value="GEO12009P1"/>
    <property type="match status" value="1"/>
</dbReference>
<sequence>MNMREFEQTIKTSATPVIVDVWAPWCLPCRATKPLLEELAREYEGEVAFLAVNADESPEVARAFKVMAIPTLLIFEQGELTQRLVGAQSPGTYKTLFARLAGETSAETAATPAIAPGERLLRLGAAALLFTIALAQGVWWLGAIAAGMAFWGVYDRCPLWRTIQSRLWRA</sequence>
<name>A0A0M8K8N5_9CHLR</name>
<dbReference type="RefSeq" id="WP_054492948.1">
    <property type="nucleotide sequence ID" value="NZ_BBZA01000113.1"/>
</dbReference>
<accession>A0A0M8K8N5</accession>
<dbReference type="InterPro" id="IPR005746">
    <property type="entry name" value="Thioredoxin"/>
</dbReference>
<protein>
    <recommendedName>
        <fullName evidence="6">Thioredoxin</fullName>
    </recommendedName>
</protein>
<keyword evidence="7" id="KW-1133">Transmembrane helix</keyword>
<proteinExistence type="inferred from homology"/>
<dbReference type="GO" id="GO:0015035">
    <property type="term" value="F:protein-disulfide reductase activity"/>
    <property type="evidence" value="ECO:0007669"/>
    <property type="project" value="UniProtKB-UniRule"/>
</dbReference>
<evidence type="ECO:0000256" key="2">
    <source>
        <dbReference type="ARBA" id="ARBA00022448"/>
    </source>
</evidence>
<dbReference type="InterPro" id="IPR017937">
    <property type="entry name" value="Thioredoxin_CS"/>
</dbReference>
<feature type="transmembrane region" description="Helical" evidence="7">
    <location>
        <begin position="127"/>
        <end position="151"/>
    </location>
</feature>
<dbReference type="InParanoid" id="A0A0M8K8N5"/>
<dbReference type="FunFam" id="3.40.30.10:FF:000001">
    <property type="entry name" value="Thioredoxin"/>
    <property type="match status" value="1"/>
</dbReference>
<dbReference type="NCBIfam" id="TIGR01068">
    <property type="entry name" value="thioredoxin"/>
    <property type="match status" value="1"/>
</dbReference>
<dbReference type="Proteomes" id="UP000037784">
    <property type="component" value="Unassembled WGS sequence"/>
</dbReference>
<keyword evidence="10" id="KW-1185">Reference proteome</keyword>
<keyword evidence="7" id="KW-0472">Membrane</keyword>
<evidence type="ECO:0000256" key="6">
    <source>
        <dbReference type="NCBIfam" id="TIGR01068"/>
    </source>
</evidence>
<evidence type="ECO:0000256" key="7">
    <source>
        <dbReference type="SAM" id="Phobius"/>
    </source>
</evidence>
<dbReference type="PROSITE" id="PS51352">
    <property type="entry name" value="THIOREDOXIN_2"/>
    <property type="match status" value="1"/>
</dbReference>
<reference evidence="10" key="2">
    <citation type="submission" date="2015-08" db="EMBL/GenBank/DDBJ databases">
        <title>Draft Genome Sequence of a Heterotrophic Facultative Anaerobic Bacterium Ardenticatena maritima Strain 110S.</title>
        <authorList>
            <person name="Kawaichi S."/>
            <person name="Yoshida T."/>
            <person name="Sako Y."/>
            <person name="Nakamura R."/>
        </authorList>
    </citation>
    <scope>NUCLEOTIDE SEQUENCE [LARGE SCALE GENOMIC DNA]</scope>
    <source>
        <strain evidence="10">110S</strain>
    </source>
</reference>
<evidence type="ECO:0000313" key="10">
    <source>
        <dbReference type="Proteomes" id="UP000037784"/>
    </source>
</evidence>
<dbReference type="InterPro" id="IPR036249">
    <property type="entry name" value="Thioredoxin-like_sf"/>
</dbReference>
<evidence type="ECO:0000256" key="4">
    <source>
        <dbReference type="ARBA" id="ARBA00023157"/>
    </source>
</evidence>
<comment type="similarity">
    <text evidence="1">Belongs to the thioredoxin family.</text>
</comment>
<dbReference type="CDD" id="cd02947">
    <property type="entry name" value="TRX_family"/>
    <property type="match status" value="1"/>
</dbReference>
<comment type="caution">
    <text evidence="9">The sequence shown here is derived from an EMBL/GenBank/DDBJ whole genome shotgun (WGS) entry which is preliminary data.</text>
</comment>
<dbReference type="Pfam" id="PF00085">
    <property type="entry name" value="Thioredoxin"/>
    <property type="match status" value="1"/>
</dbReference>
<dbReference type="Gene3D" id="3.40.30.10">
    <property type="entry name" value="Glutaredoxin"/>
    <property type="match status" value="1"/>
</dbReference>
<evidence type="ECO:0000256" key="5">
    <source>
        <dbReference type="ARBA" id="ARBA00023284"/>
    </source>
</evidence>
<dbReference type="PRINTS" id="PR00421">
    <property type="entry name" value="THIOREDOXIN"/>
</dbReference>
<reference evidence="9 10" key="1">
    <citation type="journal article" date="2015" name="Genome Announc.">
        <title>Draft Genome Sequence of a Heterotrophic Facultative Anaerobic Thermophilic Bacterium, Ardenticatena maritima Strain 110ST.</title>
        <authorList>
            <person name="Kawaichi S."/>
            <person name="Yoshida T."/>
            <person name="Sako Y."/>
            <person name="Nakamura R."/>
        </authorList>
    </citation>
    <scope>NUCLEOTIDE SEQUENCE [LARGE SCALE GENOMIC DNA]</scope>
    <source>
        <strain evidence="9 10">110S</strain>
    </source>
</reference>
<evidence type="ECO:0000256" key="3">
    <source>
        <dbReference type="ARBA" id="ARBA00022982"/>
    </source>
</evidence>
<keyword evidence="5" id="KW-0676">Redox-active center</keyword>
<keyword evidence="2" id="KW-0813">Transport</keyword>
<dbReference type="InterPro" id="IPR013766">
    <property type="entry name" value="Thioredoxin_domain"/>
</dbReference>
<dbReference type="GO" id="GO:0005829">
    <property type="term" value="C:cytosol"/>
    <property type="evidence" value="ECO:0007669"/>
    <property type="project" value="TreeGrafter"/>
</dbReference>
<keyword evidence="4" id="KW-1015">Disulfide bond</keyword>